<evidence type="ECO:0000256" key="1">
    <source>
        <dbReference type="SAM" id="MobiDB-lite"/>
    </source>
</evidence>
<protein>
    <submittedName>
        <fullName evidence="2">Uncharacterized protein</fullName>
    </submittedName>
</protein>
<sequence>MTILITGSTGSLGSTLIDLLRSPSHPFFAATRRPPPPRPSPLTRPSTSTSTTKPPGLPFSPLFTIHRIHVPPRRPSTTPQVRKFATLCAFKGVKRMVFMAGASAVKRQGIWAQLD</sequence>
<dbReference type="InterPro" id="IPR036291">
    <property type="entry name" value="NAD(P)-bd_dom_sf"/>
</dbReference>
<dbReference type="AlphaFoldDB" id="A0A6A6G4Z8"/>
<keyword evidence="3" id="KW-1185">Reference proteome</keyword>
<name>A0A6A6G4Z8_9PEZI</name>
<dbReference type="SUPFAM" id="SSF51735">
    <property type="entry name" value="NAD(P)-binding Rossmann-fold domains"/>
    <property type="match status" value="1"/>
</dbReference>
<feature type="compositionally biased region" description="Low complexity" evidence="1">
    <location>
        <begin position="43"/>
        <end position="54"/>
    </location>
</feature>
<dbReference type="Gene3D" id="3.40.50.720">
    <property type="entry name" value="NAD(P)-binding Rossmann-like Domain"/>
    <property type="match status" value="1"/>
</dbReference>
<feature type="compositionally biased region" description="Pro residues" evidence="1">
    <location>
        <begin position="33"/>
        <end position="42"/>
    </location>
</feature>
<evidence type="ECO:0000313" key="3">
    <source>
        <dbReference type="Proteomes" id="UP000799538"/>
    </source>
</evidence>
<accession>A0A6A6G4Z8</accession>
<organism evidence="2 3">
    <name type="scientific">Elsinoe ampelina</name>
    <dbReference type="NCBI Taxonomy" id="302913"/>
    <lineage>
        <taxon>Eukaryota</taxon>
        <taxon>Fungi</taxon>
        <taxon>Dikarya</taxon>
        <taxon>Ascomycota</taxon>
        <taxon>Pezizomycotina</taxon>
        <taxon>Dothideomycetes</taxon>
        <taxon>Dothideomycetidae</taxon>
        <taxon>Myriangiales</taxon>
        <taxon>Elsinoaceae</taxon>
        <taxon>Elsinoe</taxon>
    </lineage>
</organism>
<dbReference type="Proteomes" id="UP000799538">
    <property type="component" value="Unassembled WGS sequence"/>
</dbReference>
<evidence type="ECO:0000313" key="2">
    <source>
        <dbReference type="EMBL" id="KAF2220831.1"/>
    </source>
</evidence>
<proteinExistence type="predicted"/>
<feature type="region of interest" description="Disordered" evidence="1">
    <location>
        <begin position="27"/>
        <end position="57"/>
    </location>
</feature>
<dbReference type="EMBL" id="ML992511">
    <property type="protein sequence ID" value="KAF2220831.1"/>
    <property type="molecule type" value="Genomic_DNA"/>
</dbReference>
<reference evidence="3" key="1">
    <citation type="journal article" date="2020" name="Stud. Mycol.">
        <title>101 Dothideomycetes genomes: A test case for predicting lifestyles and emergence of pathogens.</title>
        <authorList>
            <person name="Haridas S."/>
            <person name="Albert R."/>
            <person name="Binder M."/>
            <person name="Bloem J."/>
            <person name="LaButti K."/>
            <person name="Salamov A."/>
            <person name="Andreopoulos B."/>
            <person name="Baker S."/>
            <person name="Barry K."/>
            <person name="Bills G."/>
            <person name="Bluhm B."/>
            <person name="Cannon C."/>
            <person name="Castanera R."/>
            <person name="Culley D."/>
            <person name="Daum C."/>
            <person name="Ezra D."/>
            <person name="Gonzalez J."/>
            <person name="Henrissat B."/>
            <person name="Kuo A."/>
            <person name="Liang C."/>
            <person name="Lipzen A."/>
            <person name="Lutzoni F."/>
            <person name="Magnuson J."/>
            <person name="Mondo S."/>
            <person name="Nolan M."/>
            <person name="Ohm R."/>
            <person name="Pangilinan J."/>
            <person name="Park H.-J."/>
            <person name="Ramirez L."/>
            <person name="Alfaro M."/>
            <person name="Sun H."/>
            <person name="Tritt A."/>
            <person name="Yoshinaga Y."/>
            <person name="Zwiers L.-H."/>
            <person name="Turgeon B."/>
            <person name="Goodwin S."/>
            <person name="Spatafora J."/>
            <person name="Crous P."/>
            <person name="Grigoriev I."/>
        </authorList>
    </citation>
    <scope>NUCLEOTIDE SEQUENCE [LARGE SCALE GENOMIC DNA]</scope>
    <source>
        <strain evidence="3">CECT 20119</strain>
    </source>
</reference>
<dbReference type="OrthoDB" id="419598at2759"/>
<gene>
    <name evidence="2" type="ORF">BDZ85DRAFT_297575</name>
</gene>